<feature type="transmembrane region" description="Helical" evidence="5">
    <location>
        <begin position="210"/>
        <end position="225"/>
    </location>
</feature>
<feature type="transmembrane region" description="Helical" evidence="5">
    <location>
        <begin position="275"/>
        <end position="293"/>
    </location>
</feature>
<comment type="subcellular location">
    <subcellularLocation>
        <location evidence="1">Membrane</location>
        <topology evidence="1">Multi-pass membrane protein</topology>
    </subcellularLocation>
</comment>
<dbReference type="PANTHER" id="PTHR37422">
    <property type="entry name" value="TEICHURONIC ACID BIOSYNTHESIS PROTEIN TUAE"/>
    <property type="match status" value="1"/>
</dbReference>
<evidence type="ECO:0000256" key="1">
    <source>
        <dbReference type="ARBA" id="ARBA00004141"/>
    </source>
</evidence>
<dbReference type="InterPro" id="IPR051533">
    <property type="entry name" value="WaaL-like"/>
</dbReference>
<dbReference type="GO" id="GO:0016020">
    <property type="term" value="C:membrane"/>
    <property type="evidence" value="ECO:0007669"/>
    <property type="project" value="UniProtKB-SubCell"/>
</dbReference>
<feature type="transmembrane region" description="Helical" evidence="5">
    <location>
        <begin position="237"/>
        <end position="269"/>
    </location>
</feature>
<dbReference type="EMBL" id="JAAIUV010000001">
    <property type="protein sequence ID" value="NEX77485.1"/>
    <property type="molecule type" value="Genomic_DNA"/>
</dbReference>
<dbReference type="Proteomes" id="UP000481621">
    <property type="component" value="Unassembled WGS sequence"/>
</dbReference>
<feature type="transmembrane region" description="Helical" evidence="5">
    <location>
        <begin position="362"/>
        <end position="380"/>
    </location>
</feature>
<feature type="transmembrane region" description="Helical" evidence="5">
    <location>
        <begin position="12"/>
        <end position="40"/>
    </location>
</feature>
<evidence type="ECO:0000256" key="3">
    <source>
        <dbReference type="ARBA" id="ARBA00022989"/>
    </source>
</evidence>
<dbReference type="AlphaFoldDB" id="A0A6B3TKM1"/>
<feature type="transmembrane region" description="Helical" evidence="5">
    <location>
        <begin position="71"/>
        <end position="88"/>
    </location>
</feature>
<organism evidence="7 8">
    <name type="scientific">Neobacillus thermocopriae</name>
    <dbReference type="NCBI Taxonomy" id="1215031"/>
    <lineage>
        <taxon>Bacteria</taxon>
        <taxon>Bacillati</taxon>
        <taxon>Bacillota</taxon>
        <taxon>Bacilli</taxon>
        <taxon>Bacillales</taxon>
        <taxon>Bacillaceae</taxon>
        <taxon>Neobacillus</taxon>
    </lineage>
</organism>
<comment type="caution">
    <text evidence="7">The sequence shown here is derived from an EMBL/GenBank/DDBJ whole genome shotgun (WGS) entry which is preliminary data.</text>
</comment>
<gene>
    <name evidence="7" type="ORF">G4Z05_01030</name>
</gene>
<reference evidence="7" key="1">
    <citation type="submission" date="2020-02" db="EMBL/GenBank/DDBJ databases">
        <title>Bacillus sedimentmangrovi sp. nov., isolated from sediment of the mangrove ecosystem.</title>
        <authorList>
            <person name="Liu G."/>
        </authorList>
    </citation>
    <scope>NUCLEOTIDE SEQUENCE [LARGE SCALE GENOMIC DNA]</scope>
    <source>
        <strain evidence="7">SgZ-7</strain>
    </source>
</reference>
<evidence type="ECO:0000313" key="8">
    <source>
        <dbReference type="Proteomes" id="UP000481621"/>
    </source>
</evidence>
<feature type="transmembrane region" description="Helical" evidence="5">
    <location>
        <begin position="400"/>
        <end position="425"/>
    </location>
</feature>
<evidence type="ECO:0000256" key="2">
    <source>
        <dbReference type="ARBA" id="ARBA00022692"/>
    </source>
</evidence>
<keyword evidence="2 5" id="KW-0812">Transmembrane</keyword>
<dbReference type="RefSeq" id="WP_163250070.1">
    <property type="nucleotide sequence ID" value="NZ_JAAIUV010000001.1"/>
</dbReference>
<protein>
    <submittedName>
        <fullName evidence="7">O-antigen ligase family protein</fullName>
    </submittedName>
</protein>
<dbReference type="Pfam" id="PF04932">
    <property type="entry name" value="Wzy_C"/>
    <property type="match status" value="1"/>
</dbReference>
<keyword evidence="4 5" id="KW-0472">Membrane</keyword>
<feature type="transmembrane region" description="Helical" evidence="5">
    <location>
        <begin position="155"/>
        <end position="173"/>
    </location>
</feature>
<feature type="transmembrane region" description="Helical" evidence="5">
    <location>
        <begin position="100"/>
        <end position="119"/>
    </location>
</feature>
<proteinExistence type="predicted"/>
<dbReference type="PANTHER" id="PTHR37422:SF17">
    <property type="entry name" value="O-ANTIGEN LIGASE"/>
    <property type="match status" value="1"/>
</dbReference>
<accession>A0A6B3TKM1</accession>
<keyword evidence="7" id="KW-0436">Ligase</keyword>
<dbReference type="GO" id="GO:0016874">
    <property type="term" value="F:ligase activity"/>
    <property type="evidence" value="ECO:0007669"/>
    <property type="project" value="UniProtKB-KW"/>
</dbReference>
<keyword evidence="3 5" id="KW-1133">Transmembrane helix</keyword>
<evidence type="ECO:0000259" key="6">
    <source>
        <dbReference type="Pfam" id="PF04932"/>
    </source>
</evidence>
<evidence type="ECO:0000313" key="7">
    <source>
        <dbReference type="EMBL" id="NEX77485.1"/>
    </source>
</evidence>
<name>A0A6B3TKM1_9BACI</name>
<dbReference type="InterPro" id="IPR007016">
    <property type="entry name" value="O-antigen_ligase-rel_domated"/>
</dbReference>
<keyword evidence="8" id="KW-1185">Reference proteome</keyword>
<feature type="domain" description="O-antigen ligase-related" evidence="6">
    <location>
        <begin position="239"/>
        <end position="414"/>
    </location>
</feature>
<sequence>MKLYQRELSILLIGILAVIAGLLIGNTKVALAISFLIAVAGILKKELGLLFLLVFIPVRPFLITVNPGFKILGDMIIFFLLVRTLFDYRKDWKKLFSFHSFEWCFFAFAAIGVISALLTGVTLQAIIFQLRAYFLFYIVFYVVKRMELSMSKIRLLSITTFCVAILLSLQGIIEKISNKTMLMPQEWQEWVLSPTNRIRVYGLLKGPNELSLYLVIAFIVTLLLLKQIQGKVKYLVYIGLTLMATTIMLTYSRGTLLTLIVFLILYILVKRQWRPLVPIGLILLISFGLFTAVNQAANQYYDYYLAEDSGDMEKSEKGKKVEEKEEVKRFKNAFSEETIGQSSTSGRIYYVKKAIEVFKDHPLIGTGFATFGGAATLSYYSPIYDDYEIETSFYSDNQYILILVETGILGVLSILMTSYFLLMIIVKQRKEFYWPLLVYFFTAVIVGGTVYNILENDTFMLYFFLLLGIAFQKCKWKLEQ</sequence>
<feature type="transmembrane region" description="Helical" evidence="5">
    <location>
        <begin position="432"/>
        <end position="453"/>
    </location>
</feature>
<feature type="transmembrane region" description="Helical" evidence="5">
    <location>
        <begin position="125"/>
        <end position="143"/>
    </location>
</feature>
<evidence type="ECO:0000256" key="4">
    <source>
        <dbReference type="ARBA" id="ARBA00023136"/>
    </source>
</evidence>
<evidence type="ECO:0000256" key="5">
    <source>
        <dbReference type="SAM" id="Phobius"/>
    </source>
</evidence>